<feature type="transmembrane region" description="Helical" evidence="6">
    <location>
        <begin position="125"/>
        <end position="143"/>
    </location>
</feature>
<evidence type="ECO:0000256" key="2">
    <source>
        <dbReference type="ARBA" id="ARBA00007362"/>
    </source>
</evidence>
<dbReference type="Pfam" id="PF00892">
    <property type="entry name" value="EamA"/>
    <property type="match status" value="2"/>
</dbReference>
<comment type="subcellular location">
    <subcellularLocation>
        <location evidence="1">Membrane</location>
        <topology evidence="1">Multi-pass membrane protein</topology>
    </subcellularLocation>
</comment>
<feature type="transmembrane region" description="Helical" evidence="6">
    <location>
        <begin position="188"/>
        <end position="208"/>
    </location>
</feature>
<keyword evidence="3 6" id="KW-0812">Transmembrane</keyword>
<feature type="transmembrane region" description="Helical" evidence="6">
    <location>
        <begin position="228"/>
        <end position="247"/>
    </location>
</feature>
<dbReference type="Proteomes" id="UP000622687">
    <property type="component" value="Unassembled WGS sequence"/>
</dbReference>
<proteinExistence type="inferred from homology"/>
<evidence type="ECO:0000259" key="7">
    <source>
        <dbReference type="Pfam" id="PF00892"/>
    </source>
</evidence>
<keyword evidence="5 6" id="KW-0472">Membrane</keyword>
<feature type="domain" description="EamA" evidence="7">
    <location>
        <begin position="159"/>
        <end position="297"/>
    </location>
</feature>
<sequence length="298" mass="32160">MLQSHLGVLAALATALCWTVTAVAFESAGKKVGSLCVNLIRLLIAFILLSIFNFFTRGMILPIDASGYTWLWLLLSGLIGFVLGDLFLFQAYVEIGSRISQLIMSIVPPITAVTGYILMGEKITLLGFLGMTITIIGIALVILTKGSDDKKITFSHPIKGLTYAFLGALGQAFGLVFSKFGMGSYNPFAATQIRIIAAIFGFCIVVTVKKHWRNIYTSLKDKKTMKNITIGSFFGPFIGVSLSLLAVQHAPTAIVSTITSITPILIIPASIFVFKEKIVPKEIFGSVIALIGVALLFL</sequence>
<protein>
    <submittedName>
        <fullName evidence="8">DMT family transporter</fullName>
    </submittedName>
</protein>
<evidence type="ECO:0000256" key="5">
    <source>
        <dbReference type="ARBA" id="ARBA00023136"/>
    </source>
</evidence>
<dbReference type="AlphaFoldDB" id="A0A934I371"/>
<reference evidence="8" key="1">
    <citation type="submission" date="2020-12" db="EMBL/GenBank/DDBJ databases">
        <title>Clostridium thailandense sp. nov., a novel acetogenic bacterium isolated from peat land soil in Thailand.</title>
        <authorList>
            <person name="Chaikitkaew S."/>
            <person name="Birkeland N.K."/>
        </authorList>
    </citation>
    <scope>NUCLEOTIDE SEQUENCE</scope>
    <source>
        <strain evidence="8">DSM 17425</strain>
    </source>
</reference>
<accession>A0A934I371</accession>
<organism evidence="8 9">
    <name type="scientific">Clostridium aciditolerans</name>
    <dbReference type="NCBI Taxonomy" id="339861"/>
    <lineage>
        <taxon>Bacteria</taxon>
        <taxon>Bacillati</taxon>
        <taxon>Bacillota</taxon>
        <taxon>Clostridia</taxon>
        <taxon>Eubacteriales</taxon>
        <taxon>Clostridiaceae</taxon>
        <taxon>Clostridium</taxon>
    </lineage>
</organism>
<dbReference type="PANTHER" id="PTHR32322:SF2">
    <property type="entry name" value="EAMA DOMAIN-CONTAINING PROTEIN"/>
    <property type="match status" value="1"/>
</dbReference>
<name>A0A934I371_9CLOT</name>
<dbReference type="GO" id="GO:0016020">
    <property type="term" value="C:membrane"/>
    <property type="evidence" value="ECO:0007669"/>
    <property type="project" value="UniProtKB-SubCell"/>
</dbReference>
<evidence type="ECO:0000313" key="9">
    <source>
        <dbReference type="Proteomes" id="UP000622687"/>
    </source>
</evidence>
<evidence type="ECO:0000256" key="1">
    <source>
        <dbReference type="ARBA" id="ARBA00004141"/>
    </source>
</evidence>
<dbReference type="InterPro" id="IPR000620">
    <property type="entry name" value="EamA_dom"/>
</dbReference>
<dbReference type="SUPFAM" id="SSF103481">
    <property type="entry name" value="Multidrug resistance efflux transporter EmrE"/>
    <property type="match status" value="2"/>
</dbReference>
<feature type="transmembrane region" description="Helical" evidence="6">
    <location>
        <begin position="163"/>
        <end position="182"/>
    </location>
</feature>
<feature type="transmembrane region" description="Helical" evidence="6">
    <location>
        <begin position="32"/>
        <end position="55"/>
    </location>
</feature>
<dbReference type="EMBL" id="JAEEGB010000039">
    <property type="protein sequence ID" value="MBI6875185.1"/>
    <property type="molecule type" value="Genomic_DNA"/>
</dbReference>
<feature type="transmembrane region" description="Helical" evidence="6">
    <location>
        <begin position="101"/>
        <end position="119"/>
    </location>
</feature>
<keyword evidence="9" id="KW-1185">Reference proteome</keyword>
<dbReference type="RefSeq" id="WP_211144545.1">
    <property type="nucleotide sequence ID" value="NZ_JAEEGB010000039.1"/>
</dbReference>
<evidence type="ECO:0000256" key="6">
    <source>
        <dbReference type="SAM" id="Phobius"/>
    </source>
</evidence>
<feature type="transmembrane region" description="Helical" evidence="6">
    <location>
        <begin position="67"/>
        <end position="89"/>
    </location>
</feature>
<keyword evidence="4 6" id="KW-1133">Transmembrane helix</keyword>
<feature type="domain" description="EamA" evidence="7">
    <location>
        <begin position="6"/>
        <end position="142"/>
    </location>
</feature>
<evidence type="ECO:0000256" key="4">
    <source>
        <dbReference type="ARBA" id="ARBA00022989"/>
    </source>
</evidence>
<comment type="caution">
    <text evidence="8">The sequence shown here is derived from an EMBL/GenBank/DDBJ whole genome shotgun (WGS) entry which is preliminary data.</text>
</comment>
<feature type="transmembrane region" description="Helical" evidence="6">
    <location>
        <begin position="253"/>
        <end position="274"/>
    </location>
</feature>
<dbReference type="PANTHER" id="PTHR32322">
    <property type="entry name" value="INNER MEMBRANE TRANSPORTER"/>
    <property type="match status" value="1"/>
</dbReference>
<evidence type="ECO:0000313" key="8">
    <source>
        <dbReference type="EMBL" id="MBI6875185.1"/>
    </source>
</evidence>
<dbReference type="InterPro" id="IPR037185">
    <property type="entry name" value="EmrE-like"/>
</dbReference>
<feature type="transmembrane region" description="Helical" evidence="6">
    <location>
        <begin position="6"/>
        <end position="25"/>
    </location>
</feature>
<dbReference type="Gene3D" id="1.10.3730.20">
    <property type="match status" value="2"/>
</dbReference>
<dbReference type="InterPro" id="IPR050638">
    <property type="entry name" value="AA-Vitamin_Transporters"/>
</dbReference>
<gene>
    <name evidence="8" type="ORF">I6U51_21150</name>
</gene>
<evidence type="ECO:0000256" key="3">
    <source>
        <dbReference type="ARBA" id="ARBA00022692"/>
    </source>
</evidence>
<comment type="similarity">
    <text evidence="2">Belongs to the EamA transporter family.</text>
</comment>